<organism evidence="1 2">
    <name type="scientific">Henriciella mobilis</name>
    <dbReference type="NCBI Taxonomy" id="2305467"/>
    <lineage>
        <taxon>Bacteria</taxon>
        <taxon>Pseudomonadati</taxon>
        <taxon>Pseudomonadota</taxon>
        <taxon>Alphaproteobacteria</taxon>
        <taxon>Hyphomonadales</taxon>
        <taxon>Hyphomonadaceae</taxon>
        <taxon>Henriciella</taxon>
    </lineage>
</organism>
<evidence type="ECO:0000313" key="1">
    <source>
        <dbReference type="EMBL" id="RIJ32597.1"/>
    </source>
</evidence>
<keyword evidence="2" id="KW-1185">Reference proteome</keyword>
<gene>
    <name evidence="1" type="ORF">D1223_01725</name>
</gene>
<dbReference type="Proteomes" id="UP000266385">
    <property type="component" value="Unassembled WGS sequence"/>
</dbReference>
<dbReference type="AlphaFoldDB" id="A0A399RRS0"/>
<dbReference type="OrthoDB" id="118532at2"/>
<accession>A0A399RRS0</accession>
<dbReference type="Gene3D" id="2.60.120.560">
    <property type="entry name" value="Exo-inulinase, domain 1"/>
    <property type="match status" value="1"/>
</dbReference>
<protein>
    <recommendedName>
        <fullName evidence="3">3-keto-disaccharide hydrolase domain-containing protein</fullName>
    </recommendedName>
</protein>
<sequence>MHILTRTILTITALSLLQGAAMSQEASTLSFAGHDWRVTAQAAEVTTHDGRDALALTGGRVWTDDLTFTDGVISFDVAYQEETIFVGASWRTDAAGEFMEDVYFRGHLNEKPDAMQYTPEVNGLSAWQIFSDDNAGGPVSQQFGAWNTVRIVVEGDMADIYFNSDTPVLHVPDLKTDRDAGGIALRSTGVNSGTAYYSNLVVRPLAAGEGVTGTPKADAKPPAGAIESWQVSSTAIDEALVAGATELPTELIKDLGFAAVATETNGIANLARVTGPASGADTLLVRLKLTSDTDQMKQLVFGYSDRVRLYLNGKLVYGGDASWKARDYRFLGTVGFFDAVGLDLKAGENELIAAVSETFGGWAWAGAMADRDGVKLD</sequence>
<comment type="caution">
    <text evidence="1">The sequence shown here is derived from an EMBL/GenBank/DDBJ whole genome shotgun (WGS) entry which is preliminary data.</text>
</comment>
<evidence type="ECO:0000313" key="2">
    <source>
        <dbReference type="Proteomes" id="UP000266385"/>
    </source>
</evidence>
<proteinExistence type="predicted"/>
<dbReference type="EMBL" id="QWFX01000005">
    <property type="protein sequence ID" value="RIJ32597.1"/>
    <property type="molecule type" value="Genomic_DNA"/>
</dbReference>
<name>A0A399RRS0_9PROT</name>
<evidence type="ECO:0008006" key="3">
    <source>
        <dbReference type="Google" id="ProtNLM"/>
    </source>
</evidence>
<reference evidence="1 2" key="1">
    <citation type="submission" date="2018-08" db="EMBL/GenBank/DDBJ databases">
        <title>Henriciella mobilis sp. nov., isolated from seawater.</title>
        <authorList>
            <person name="Cheng H."/>
            <person name="Wu Y.-H."/>
            <person name="Xu X.-W."/>
            <person name="Guo L.-L."/>
        </authorList>
    </citation>
    <scope>NUCLEOTIDE SEQUENCE [LARGE SCALE GENOMIC DNA]</scope>
    <source>
        <strain evidence="1 2">JN25</strain>
    </source>
</reference>
<dbReference type="RefSeq" id="WP_119374678.1">
    <property type="nucleotide sequence ID" value="NZ_QWFX01000005.1"/>
</dbReference>